<accession>H1FRL8</accession>
<dbReference type="Pfam" id="PF07603">
    <property type="entry name" value="Lcl_C"/>
    <property type="match status" value="1"/>
</dbReference>
<dbReference type="OrthoDB" id="9801841at2"/>
<dbReference type="PATRIC" id="fig|929558.5.peg.43"/>
<dbReference type="InterPro" id="IPR011460">
    <property type="entry name" value="Lcl_C"/>
</dbReference>
<organism evidence="2 3">
    <name type="scientific">Sulfurimonas gotlandica (strain DSM 19862 / JCM 16533 / GD1)</name>
    <dbReference type="NCBI Taxonomy" id="929558"/>
    <lineage>
        <taxon>Bacteria</taxon>
        <taxon>Pseudomonadati</taxon>
        <taxon>Campylobacterota</taxon>
        <taxon>Epsilonproteobacteria</taxon>
        <taxon>Campylobacterales</taxon>
        <taxon>Sulfurimonadaceae</taxon>
        <taxon>Sulfurimonas</taxon>
    </lineage>
</organism>
<dbReference type="Proteomes" id="UP000006431">
    <property type="component" value="Unassembled WGS sequence"/>
</dbReference>
<dbReference type="STRING" id="929558.SMGD1_0044"/>
<dbReference type="PANTHER" id="PTHR35812">
    <property type="entry name" value="LIPOPROTEIN"/>
    <property type="match status" value="1"/>
</dbReference>
<dbReference type="RefSeq" id="WP_008338649.1">
    <property type="nucleotide sequence ID" value="NZ_AFRZ01000001.1"/>
</dbReference>
<accession>B6BLB7</accession>
<feature type="domain" description="Lcl C-terminal" evidence="1">
    <location>
        <begin position="49"/>
        <end position="162"/>
    </location>
</feature>
<comment type="caution">
    <text evidence="2">The sequence shown here is derived from an EMBL/GenBank/DDBJ whole genome shotgun (WGS) entry which is preliminary data.</text>
</comment>
<sequence length="167" mass="19503">MMKLLITFTLILTTLFSYEIVLGKSSNKDKKVTESKPKIALVRDDSKELVIDKNTGLMWQDNIDAKTIRKNRKDAKQYCRSLVFAGYDDWYLPRLKELKSIVDESKYDPAIKFGFKNIQSYHYWTSSPNLSANIINVINIDFKNGQTYKTNRRGRCNIRCVRGKYNL</sequence>
<evidence type="ECO:0000313" key="3">
    <source>
        <dbReference type="Proteomes" id="UP000006431"/>
    </source>
</evidence>
<gene>
    <name evidence="2" type="ORF">SMGD1_0044</name>
</gene>
<reference evidence="2 3" key="1">
    <citation type="journal article" date="2012" name="Proc. Natl. Acad. Sci. U.S.A.">
        <title>Genome and physiology of a model Epsilonproteobacterium responsible for sulfide detoxification in marine oxygen depletion zones.</title>
        <authorList>
            <person name="Grote J."/>
            <person name="Schott T."/>
            <person name="Bruckner C.G."/>
            <person name="Glockner F.O."/>
            <person name="Jost G."/>
            <person name="Teeling H."/>
            <person name="Labrenz M."/>
            <person name="Jurgens K."/>
        </authorList>
    </citation>
    <scope>NUCLEOTIDE SEQUENCE [LARGE SCALE GENOMIC DNA]</scope>
    <source>
        <strain evidence="2 3">GD1</strain>
    </source>
</reference>
<dbReference type="AlphaFoldDB" id="B6BLB7"/>
<dbReference type="PANTHER" id="PTHR35812:SF1">
    <property type="entry name" value="LIPOPROTEIN"/>
    <property type="match status" value="1"/>
</dbReference>
<keyword evidence="3" id="KW-1185">Reference proteome</keyword>
<dbReference type="HOGENOM" id="CLU_1585628_0_0_7"/>
<evidence type="ECO:0000259" key="1">
    <source>
        <dbReference type="Pfam" id="PF07603"/>
    </source>
</evidence>
<evidence type="ECO:0000313" key="2">
    <source>
        <dbReference type="EMBL" id="EHP28571.1"/>
    </source>
</evidence>
<dbReference type="eggNOG" id="COG0790">
    <property type="taxonomic scope" value="Bacteria"/>
</dbReference>
<dbReference type="EMBL" id="AFRZ01000001">
    <property type="protein sequence ID" value="EHP28571.1"/>
    <property type="molecule type" value="Genomic_DNA"/>
</dbReference>
<protein>
    <submittedName>
        <fullName evidence="2">Protein containing DUF1566</fullName>
    </submittedName>
</protein>
<name>B6BLB7_SULGG</name>
<proteinExistence type="predicted"/>